<dbReference type="Pfam" id="PF00141">
    <property type="entry name" value="peroxidase"/>
    <property type="match status" value="1"/>
</dbReference>
<feature type="binding site" evidence="14">
    <location>
        <position position="247"/>
    </location>
    <ligand>
        <name>Ca(2+)</name>
        <dbReference type="ChEBI" id="CHEBI:29108"/>
        <label>2</label>
    </ligand>
</feature>
<dbReference type="CDD" id="cd00693">
    <property type="entry name" value="secretory_peroxidase"/>
    <property type="match status" value="1"/>
</dbReference>
<comment type="cofactor">
    <cofactor evidence="14 17">
        <name>Ca(2+)</name>
        <dbReference type="ChEBI" id="CHEBI:29108"/>
    </cofactor>
    <text evidence="14 17">Binds 2 calcium ions per subunit.</text>
</comment>
<feature type="chain" id="PRO_5014484141" description="Peroxidase" evidence="17">
    <location>
        <begin position="17"/>
        <end position="323"/>
    </location>
</feature>
<evidence type="ECO:0000313" key="19">
    <source>
        <dbReference type="EMBL" id="KRH45758.1"/>
    </source>
</evidence>
<dbReference type="SMR" id="A0A0R0IU25"/>
<feature type="disulfide bond" evidence="16">
    <location>
        <begin position="193"/>
        <end position="225"/>
    </location>
</feature>
<evidence type="ECO:0000256" key="12">
    <source>
        <dbReference type="PIRSR" id="PIRSR600823-1"/>
    </source>
</evidence>
<accession>A0A0R0IU25</accession>
<dbReference type="GO" id="GO:0046872">
    <property type="term" value="F:metal ion binding"/>
    <property type="evidence" value="ECO:0007669"/>
    <property type="project" value="UniProtKB-UniRule"/>
</dbReference>
<evidence type="ECO:0000256" key="17">
    <source>
        <dbReference type="RuleBase" id="RU362060"/>
    </source>
</evidence>
<dbReference type="Gramene" id="KRH45758">
    <property type="protein sequence ID" value="KRH45758"/>
    <property type="gene ID" value="GLYMA_08G292100"/>
</dbReference>
<gene>
    <name evidence="19" type="ORF">GLYMA_08G292100</name>
</gene>
<dbReference type="PANTHER" id="PTHR31517">
    <property type="match status" value="1"/>
</dbReference>
<comment type="similarity">
    <text evidence="17">Belongs to the peroxidase family. Classical plant (class III) peroxidase subfamily.</text>
</comment>
<feature type="domain" description="Plant heme peroxidase family profile" evidence="18">
    <location>
        <begin position="17"/>
        <end position="319"/>
    </location>
</feature>
<evidence type="ECO:0000256" key="3">
    <source>
        <dbReference type="ARBA" id="ARBA00006873"/>
    </source>
</evidence>
<dbReference type="PROSITE" id="PS00436">
    <property type="entry name" value="PEROXIDASE_2"/>
    <property type="match status" value="1"/>
</dbReference>
<evidence type="ECO:0000313" key="20">
    <source>
        <dbReference type="EnsemblPlants" id="KRH45758"/>
    </source>
</evidence>
<evidence type="ECO:0000256" key="14">
    <source>
        <dbReference type="PIRSR" id="PIRSR600823-3"/>
    </source>
</evidence>
<dbReference type="GO" id="GO:0020037">
    <property type="term" value="F:heme binding"/>
    <property type="evidence" value="ECO:0007669"/>
    <property type="project" value="UniProtKB-UniRule"/>
</dbReference>
<comment type="catalytic activity">
    <reaction evidence="1 17">
        <text>2 a phenolic donor + H2O2 = 2 a phenolic radical donor + 2 H2O</text>
        <dbReference type="Rhea" id="RHEA:56136"/>
        <dbReference type="ChEBI" id="CHEBI:15377"/>
        <dbReference type="ChEBI" id="CHEBI:16240"/>
        <dbReference type="ChEBI" id="CHEBI:139520"/>
        <dbReference type="ChEBI" id="CHEBI:139521"/>
        <dbReference type="EC" id="1.11.1.7"/>
    </reaction>
</comment>
<evidence type="ECO:0000256" key="4">
    <source>
        <dbReference type="ARBA" id="ARBA00012313"/>
    </source>
</evidence>
<protein>
    <recommendedName>
        <fullName evidence="4 17">Peroxidase</fullName>
        <ecNumber evidence="4 17">1.11.1.7</ecNumber>
    </recommendedName>
</protein>
<evidence type="ECO:0000313" key="21">
    <source>
        <dbReference type="Proteomes" id="UP000008827"/>
    </source>
</evidence>
<dbReference type="FunFam" id="1.10.420.10:FF:000007">
    <property type="entry name" value="Peroxidase"/>
    <property type="match status" value="1"/>
</dbReference>
<dbReference type="STRING" id="3847.A0A0R0IU25"/>
<comment type="function">
    <text evidence="2">Removal of H(2)O(2), oxidation of toxic reductants, biosynthesis and degradation of lignin, suberization, auxin catabolism, response to environmental stresses such as wounding, pathogen attack and oxidative stress. These functions might be dependent on each isozyme/isoform in each plant tissue.</text>
</comment>
<comment type="similarity">
    <text evidence="3">Belongs to the peroxidase family. Ascorbate peroxidase subfamily.</text>
</comment>
<feature type="disulfide bond" evidence="16">
    <location>
        <begin position="114"/>
        <end position="315"/>
    </location>
</feature>
<dbReference type="SUPFAM" id="SSF48113">
    <property type="entry name" value="Heme-dependent peroxidases"/>
    <property type="match status" value="1"/>
</dbReference>
<comment type="subcellular location">
    <subcellularLocation>
        <location evidence="17">Secreted</location>
    </subcellularLocation>
</comment>
<evidence type="ECO:0000259" key="18">
    <source>
        <dbReference type="PROSITE" id="PS50873"/>
    </source>
</evidence>
<dbReference type="GO" id="GO:0042744">
    <property type="term" value="P:hydrogen peroxide catabolic process"/>
    <property type="evidence" value="ECO:0007669"/>
    <property type="project" value="UniProtKB-KW"/>
</dbReference>
<dbReference type="InterPro" id="IPR010255">
    <property type="entry name" value="Haem_peroxidase_sf"/>
</dbReference>
<dbReference type="GO" id="GO:0006979">
    <property type="term" value="P:response to oxidative stress"/>
    <property type="evidence" value="ECO:0007669"/>
    <property type="project" value="UniProtKB-UniRule"/>
</dbReference>
<evidence type="ECO:0000256" key="9">
    <source>
        <dbReference type="ARBA" id="ARBA00023002"/>
    </source>
</evidence>
<feature type="binding site" evidence="14">
    <location>
        <position position="80"/>
    </location>
    <ligand>
        <name>Ca(2+)</name>
        <dbReference type="ChEBI" id="CHEBI:29108"/>
        <label>1</label>
    </ligand>
</feature>
<sequence>MFPLFLSLSFFPLIQAQLTTNYYQKTCPKFYDIVRKAVTDKQLSTPTTAGATLRLFFHDCMVGGCDASVLVTSDSFNKAERDAAVNLPLSGDGFDAVARAKGALELECPGIASCADTLAAAAHNLVIAAGGPAFELRLGRKDSLESKATDPENQFPLPTMSMSEVIKIFTSKGFSVQEMVALVGAHTIGLSHCNQFSQRLFKFNKSSDIDPAYNPEYAAGLKKLCENYTKDPSMSAFNDVITPTKFDNMYYKNLRKGMGLLATDSAMFGDSRTRPFVDTYAEDENKFFQDFARAMEKLSVLHVKTGTKGEVRSRCDSFNTLSY</sequence>
<reference evidence="20" key="2">
    <citation type="submission" date="2018-02" db="UniProtKB">
        <authorList>
            <consortium name="EnsemblPlants"/>
        </authorList>
    </citation>
    <scope>IDENTIFICATION</scope>
    <source>
        <strain evidence="20">Williams 82</strain>
    </source>
</reference>
<feature type="binding site" evidence="14">
    <location>
        <position position="187"/>
    </location>
    <ligand>
        <name>Ca(2+)</name>
        <dbReference type="ChEBI" id="CHEBI:29108"/>
        <label>2</label>
    </ligand>
</feature>
<keyword evidence="6 17" id="KW-0349">Heme</keyword>
<dbReference type="EnsemblPlants" id="KRH45758">
    <property type="protein sequence ID" value="KRH45758"/>
    <property type="gene ID" value="GLYMA_08G292100"/>
</dbReference>
<feature type="binding site" evidence="14">
    <location>
        <position position="242"/>
    </location>
    <ligand>
        <name>Ca(2+)</name>
        <dbReference type="ChEBI" id="CHEBI:29108"/>
        <label>2</label>
    </ligand>
</feature>
<evidence type="ECO:0000256" key="16">
    <source>
        <dbReference type="PIRSR" id="PIRSR600823-5"/>
    </source>
</evidence>
<dbReference type="InterPro" id="IPR002016">
    <property type="entry name" value="Haem_peroxidase"/>
</dbReference>
<dbReference type="OMA" id="EEMSAFN"/>
<evidence type="ECO:0000256" key="5">
    <source>
        <dbReference type="ARBA" id="ARBA00022559"/>
    </source>
</evidence>
<dbReference type="Gene3D" id="1.10.520.10">
    <property type="match status" value="1"/>
</dbReference>
<keyword evidence="8 17" id="KW-0732">Signal</keyword>
<feature type="binding site" evidence="14">
    <location>
        <position position="64"/>
    </location>
    <ligand>
        <name>Ca(2+)</name>
        <dbReference type="ChEBI" id="CHEBI:29108"/>
        <label>1</label>
    </ligand>
</feature>
<dbReference type="InterPro" id="IPR019794">
    <property type="entry name" value="Peroxidases_AS"/>
</dbReference>
<feature type="binding site" evidence="14">
    <location>
        <position position="66"/>
    </location>
    <ligand>
        <name>Ca(2+)</name>
        <dbReference type="ChEBI" id="CHEBI:29108"/>
        <label>1</label>
    </ligand>
</feature>
<dbReference type="PaxDb" id="3847-GLYMA08G40280.1"/>
<dbReference type="InParanoid" id="A0A0R0IU25"/>
<feature type="active site" description="Proton acceptor" evidence="12">
    <location>
        <position position="58"/>
    </location>
</feature>
<feature type="disulfide bond" evidence="16">
    <location>
        <begin position="60"/>
        <end position="65"/>
    </location>
</feature>
<reference evidence="19 20" key="1">
    <citation type="journal article" date="2010" name="Nature">
        <title>Genome sequence of the palaeopolyploid soybean.</title>
        <authorList>
            <person name="Schmutz J."/>
            <person name="Cannon S.B."/>
            <person name="Schlueter J."/>
            <person name="Ma J."/>
            <person name="Mitros T."/>
            <person name="Nelson W."/>
            <person name="Hyten D.L."/>
            <person name="Song Q."/>
            <person name="Thelen J.J."/>
            <person name="Cheng J."/>
            <person name="Xu D."/>
            <person name="Hellsten U."/>
            <person name="May G.D."/>
            <person name="Yu Y."/>
            <person name="Sakurai T."/>
            <person name="Umezawa T."/>
            <person name="Bhattacharyya M.K."/>
            <person name="Sandhu D."/>
            <person name="Valliyodan B."/>
            <person name="Lindquist E."/>
            <person name="Peto M."/>
            <person name="Grant D."/>
            <person name="Shu S."/>
            <person name="Goodstein D."/>
            <person name="Barry K."/>
            <person name="Futrell-Griggs M."/>
            <person name="Abernathy B."/>
            <person name="Du J."/>
            <person name="Tian Z."/>
            <person name="Zhu L."/>
            <person name="Gill N."/>
            <person name="Joshi T."/>
            <person name="Libault M."/>
            <person name="Sethuraman A."/>
            <person name="Zhang X.-C."/>
            <person name="Shinozaki K."/>
            <person name="Nguyen H.T."/>
            <person name="Wing R.A."/>
            <person name="Cregan P."/>
            <person name="Specht J."/>
            <person name="Grimwood J."/>
            <person name="Rokhsar D."/>
            <person name="Stacey G."/>
            <person name="Shoemaker R.C."/>
            <person name="Jackson S.A."/>
        </authorList>
    </citation>
    <scope>NUCLEOTIDE SEQUENCE [LARGE SCALE GENOMIC DNA]</scope>
    <source>
        <strain evidence="20">cv. Williams 82</strain>
        <tissue evidence="19">Callus</tissue>
    </source>
</reference>
<keyword evidence="5 17" id="KW-0575">Peroxidase</keyword>
<feature type="signal peptide" evidence="17">
    <location>
        <begin position="1"/>
        <end position="16"/>
    </location>
</feature>
<keyword evidence="7 14" id="KW-0479">Metal-binding</keyword>
<proteinExistence type="inferred from homology"/>
<comment type="cofactor">
    <cofactor evidence="14 17">
        <name>heme b</name>
        <dbReference type="ChEBI" id="CHEBI:60344"/>
    </cofactor>
    <text evidence="14 17">Binds 1 heme b (iron(II)-protoporphyrin IX) group per subunit.</text>
</comment>
<keyword evidence="17" id="KW-0376">Hydrogen peroxide</keyword>
<keyword evidence="14 17" id="KW-0106">Calcium</keyword>
<feature type="site" description="Transition state stabilizer" evidence="15">
    <location>
        <position position="54"/>
    </location>
</feature>
<dbReference type="GO" id="GO:0140825">
    <property type="term" value="F:lactoperoxidase activity"/>
    <property type="evidence" value="ECO:0007669"/>
    <property type="project" value="UniProtKB-EC"/>
</dbReference>
<evidence type="ECO:0000256" key="8">
    <source>
        <dbReference type="ARBA" id="ARBA00022729"/>
    </source>
</evidence>
<dbReference type="EC" id="1.11.1.7" evidence="4 17"/>
<dbReference type="InterPro" id="IPR033905">
    <property type="entry name" value="Secretory_peroxidase"/>
</dbReference>
<dbReference type="PROSITE" id="PS50873">
    <property type="entry name" value="PEROXIDASE_4"/>
    <property type="match status" value="1"/>
</dbReference>
<evidence type="ECO:0000256" key="10">
    <source>
        <dbReference type="ARBA" id="ARBA00023004"/>
    </source>
</evidence>
<keyword evidence="17" id="KW-0964">Secreted</keyword>
<reference evidence="19" key="3">
    <citation type="submission" date="2018-07" db="EMBL/GenBank/DDBJ databases">
        <title>WGS assembly of Glycine max.</title>
        <authorList>
            <person name="Schmutz J."/>
            <person name="Cannon S."/>
            <person name="Schlueter J."/>
            <person name="Ma J."/>
            <person name="Mitros T."/>
            <person name="Nelson W."/>
            <person name="Hyten D."/>
            <person name="Song Q."/>
            <person name="Thelen J."/>
            <person name="Cheng J."/>
            <person name="Xu D."/>
            <person name="Hellsten U."/>
            <person name="May G."/>
            <person name="Yu Y."/>
            <person name="Sakurai T."/>
            <person name="Umezawa T."/>
            <person name="Bhattacharyya M."/>
            <person name="Sandhu D."/>
            <person name="Valliyodan B."/>
            <person name="Lindquist E."/>
            <person name="Peto M."/>
            <person name="Grant D."/>
            <person name="Shu S."/>
            <person name="Goodstein D."/>
            <person name="Barry K."/>
            <person name="Futrell-Griggs M."/>
            <person name="Abernathy B."/>
            <person name="Du J."/>
            <person name="Tian Z."/>
            <person name="Zhu L."/>
            <person name="Gill N."/>
            <person name="Joshi T."/>
            <person name="Libault M."/>
            <person name="Sethuraman A."/>
            <person name="Zhang X."/>
            <person name="Shinozaki K."/>
            <person name="Nguyen H."/>
            <person name="Wing R."/>
            <person name="Cregan P."/>
            <person name="Specht J."/>
            <person name="Grimwood J."/>
            <person name="Rokhsar D."/>
            <person name="Stacey G."/>
            <person name="Shoemaker R."/>
            <person name="Jackson S."/>
        </authorList>
    </citation>
    <scope>NUCLEOTIDE SEQUENCE</scope>
    <source>
        <tissue evidence="19">Callus</tissue>
    </source>
</reference>
<keyword evidence="9 17" id="KW-0560">Oxidoreductase</keyword>
<feature type="binding site" evidence="14">
    <location>
        <position position="59"/>
    </location>
    <ligand>
        <name>Ca(2+)</name>
        <dbReference type="ChEBI" id="CHEBI:29108"/>
        <label>1</label>
    </ligand>
</feature>
<dbReference type="InterPro" id="IPR000823">
    <property type="entry name" value="Peroxidase_pln"/>
</dbReference>
<feature type="binding site" evidence="14">
    <location>
        <position position="62"/>
    </location>
    <ligand>
        <name>Ca(2+)</name>
        <dbReference type="ChEBI" id="CHEBI:29108"/>
        <label>1</label>
    </ligand>
</feature>
<feature type="disulfide bond" evidence="16">
    <location>
        <begin position="27"/>
        <end position="108"/>
    </location>
</feature>
<dbReference type="EMBL" id="CM000841">
    <property type="protein sequence ID" value="KRH45758.1"/>
    <property type="molecule type" value="Genomic_DNA"/>
</dbReference>
<dbReference type="PRINTS" id="PR00461">
    <property type="entry name" value="PLPEROXIDASE"/>
</dbReference>
<dbReference type="PANTHER" id="PTHR31517:SF17">
    <property type="entry name" value="PEROXIDASE 6"/>
    <property type="match status" value="1"/>
</dbReference>
<dbReference type="InterPro" id="IPR019793">
    <property type="entry name" value="Peroxidases_heam-ligand_BS"/>
</dbReference>
<evidence type="ECO:0000256" key="13">
    <source>
        <dbReference type="PIRSR" id="PIRSR600823-2"/>
    </source>
</evidence>
<feature type="binding site" evidence="13">
    <location>
        <position position="156"/>
    </location>
    <ligand>
        <name>substrate</name>
    </ligand>
</feature>
<keyword evidence="21" id="KW-1185">Reference proteome</keyword>
<evidence type="ECO:0000256" key="6">
    <source>
        <dbReference type="ARBA" id="ARBA00022617"/>
    </source>
</evidence>
<keyword evidence="10 14" id="KW-0408">Iron</keyword>
<evidence type="ECO:0000256" key="2">
    <source>
        <dbReference type="ARBA" id="ARBA00002322"/>
    </source>
</evidence>
<feature type="binding site" description="axial binding residue" evidence="14">
    <location>
        <position position="186"/>
    </location>
    <ligand>
        <name>heme b</name>
        <dbReference type="ChEBI" id="CHEBI:60344"/>
    </ligand>
    <ligandPart>
        <name>Fe</name>
        <dbReference type="ChEBI" id="CHEBI:18248"/>
    </ligandPart>
</feature>
<evidence type="ECO:0000256" key="15">
    <source>
        <dbReference type="PIRSR" id="PIRSR600823-4"/>
    </source>
</evidence>
<evidence type="ECO:0000256" key="11">
    <source>
        <dbReference type="ARBA" id="ARBA00023157"/>
    </source>
</evidence>
<dbReference type="PRINTS" id="PR00458">
    <property type="entry name" value="PEROXIDASE"/>
</dbReference>
<dbReference type="Proteomes" id="UP000008827">
    <property type="component" value="Chromosome 8"/>
</dbReference>
<name>A0A0R0IU25_SOYBN</name>
<dbReference type="Gene3D" id="1.10.420.10">
    <property type="entry name" value="Peroxidase, domain 2"/>
    <property type="match status" value="1"/>
</dbReference>
<dbReference type="PROSITE" id="PS00435">
    <property type="entry name" value="PEROXIDASE_1"/>
    <property type="match status" value="1"/>
</dbReference>
<keyword evidence="11 16" id="KW-1015">Disulfide bond</keyword>
<evidence type="ECO:0000256" key="1">
    <source>
        <dbReference type="ARBA" id="ARBA00000189"/>
    </source>
</evidence>
<feature type="binding site" evidence="14">
    <location>
        <position position="239"/>
    </location>
    <ligand>
        <name>Ca(2+)</name>
        <dbReference type="ChEBI" id="CHEBI:29108"/>
        <label>2</label>
    </ligand>
</feature>
<feature type="binding site" evidence="14">
    <location>
        <position position="68"/>
    </location>
    <ligand>
        <name>Ca(2+)</name>
        <dbReference type="ChEBI" id="CHEBI:29108"/>
        <label>1</label>
    </ligand>
</feature>
<evidence type="ECO:0000256" key="7">
    <source>
        <dbReference type="ARBA" id="ARBA00022723"/>
    </source>
</evidence>
<organism evidence="19">
    <name type="scientific">Glycine max</name>
    <name type="common">Soybean</name>
    <name type="synonym">Glycine hispida</name>
    <dbReference type="NCBI Taxonomy" id="3847"/>
    <lineage>
        <taxon>Eukaryota</taxon>
        <taxon>Viridiplantae</taxon>
        <taxon>Streptophyta</taxon>
        <taxon>Embryophyta</taxon>
        <taxon>Tracheophyta</taxon>
        <taxon>Spermatophyta</taxon>
        <taxon>Magnoliopsida</taxon>
        <taxon>eudicotyledons</taxon>
        <taxon>Gunneridae</taxon>
        <taxon>Pentapetalae</taxon>
        <taxon>rosids</taxon>
        <taxon>fabids</taxon>
        <taxon>Fabales</taxon>
        <taxon>Fabaceae</taxon>
        <taxon>Papilionoideae</taxon>
        <taxon>50 kb inversion clade</taxon>
        <taxon>NPAAA clade</taxon>
        <taxon>indigoferoid/millettioid clade</taxon>
        <taxon>Phaseoleae</taxon>
        <taxon>Glycine</taxon>
        <taxon>Glycine subgen. Soja</taxon>
    </lineage>
</organism>
<dbReference type="AlphaFoldDB" id="A0A0R0IU25"/>
<dbReference type="GO" id="GO:0005576">
    <property type="term" value="C:extracellular region"/>
    <property type="evidence" value="ECO:0007669"/>
    <property type="project" value="UniProtKB-SubCell"/>
</dbReference>